<sequence length="95" mass="10602">MIFDFSPIPNHKISMGIKASGGVFLINSNKGLKYSYSFLFIPNKIPSGIAIIELIIKPIKILLKLTNTFSYMDPFFIISINVLKTFIGGGRIYSL</sequence>
<dbReference type="AlphaFoldDB" id="A0A645IVB6"/>
<dbReference type="EMBL" id="VSSQ01124499">
    <property type="protein sequence ID" value="MPN55358.1"/>
    <property type="molecule type" value="Genomic_DNA"/>
</dbReference>
<proteinExistence type="predicted"/>
<protein>
    <submittedName>
        <fullName evidence="1">Uncharacterized protein</fullName>
    </submittedName>
</protein>
<evidence type="ECO:0000313" key="1">
    <source>
        <dbReference type="EMBL" id="MPN55358.1"/>
    </source>
</evidence>
<name>A0A645IVB6_9ZZZZ</name>
<gene>
    <name evidence="1" type="ORF">SDC9_203040</name>
</gene>
<comment type="caution">
    <text evidence="1">The sequence shown here is derived from an EMBL/GenBank/DDBJ whole genome shotgun (WGS) entry which is preliminary data.</text>
</comment>
<reference evidence="1" key="1">
    <citation type="submission" date="2019-08" db="EMBL/GenBank/DDBJ databases">
        <authorList>
            <person name="Kucharzyk K."/>
            <person name="Murdoch R.W."/>
            <person name="Higgins S."/>
            <person name="Loffler F."/>
        </authorList>
    </citation>
    <scope>NUCLEOTIDE SEQUENCE</scope>
</reference>
<accession>A0A645IVB6</accession>
<organism evidence="1">
    <name type="scientific">bioreactor metagenome</name>
    <dbReference type="NCBI Taxonomy" id="1076179"/>
    <lineage>
        <taxon>unclassified sequences</taxon>
        <taxon>metagenomes</taxon>
        <taxon>ecological metagenomes</taxon>
    </lineage>
</organism>